<dbReference type="AlphaFoldDB" id="A0A841I2W1"/>
<keyword evidence="1" id="KW-1133">Transmembrane helix</keyword>
<dbReference type="Proteomes" id="UP000569951">
    <property type="component" value="Unassembled WGS sequence"/>
</dbReference>
<dbReference type="RefSeq" id="WP_183987394.1">
    <property type="nucleotide sequence ID" value="NZ_JACHHG010000007.1"/>
</dbReference>
<sequence length="245" mass="26942">MSFERYLRRATRGLPRHERLEAAAELRAHLEERAAQLTRMGFSREEAEHVVLRRMGEAAVINGGLLRAVLERPLGWLALAGLVLILTGTWLQSFASARHSTLEQLGHFQTRTLQLSASGGREALTYAGRSYLEGPLPLSGTVRTTFGRLDQLRPCGAQLALHRRLTGRDLEDARTVCLPLEAAELRPLPASGLPEGRWLPLWWAAVPGSEQAVVYQIYLGAGEAPAPPSYRLEGGRLLPAARSSQ</sequence>
<accession>A0A841I2W1</accession>
<keyword evidence="3" id="KW-1185">Reference proteome</keyword>
<gene>
    <name evidence="2" type="ORF">HNR42_002144</name>
</gene>
<feature type="transmembrane region" description="Helical" evidence="1">
    <location>
        <begin position="74"/>
        <end position="91"/>
    </location>
</feature>
<dbReference type="NCBIfam" id="NF038403">
    <property type="entry name" value="perm_prefix_1"/>
    <property type="match status" value="1"/>
</dbReference>
<proteinExistence type="predicted"/>
<organism evidence="2 3">
    <name type="scientific">Deinobacterium chartae</name>
    <dbReference type="NCBI Taxonomy" id="521158"/>
    <lineage>
        <taxon>Bacteria</taxon>
        <taxon>Thermotogati</taxon>
        <taxon>Deinococcota</taxon>
        <taxon>Deinococci</taxon>
        <taxon>Deinococcales</taxon>
        <taxon>Deinococcaceae</taxon>
        <taxon>Deinobacterium</taxon>
    </lineage>
</organism>
<keyword evidence="1" id="KW-0472">Membrane</keyword>
<comment type="caution">
    <text evidence="2">The sequence shown here is derived from an EMBL/GenBank/DDBJ whole genome shotgun (WGS) entry which is preliminary data.</text>
</comment>
<dbReference type="InterPro" id="IPR047928">
    <property type="entry name" value="Perm_prefix_1"/>
</dbReference>
<reference evidence="2 3" key="1">
    <citation type="submission" date="2020-08" db="EMBL/GenBank/DDBJ databases">
        <title>Genomic Encyclopedia of Type Strains, Phase IV (KMG-IV): sequencing the most valuable type-strain genomes for metagenomic binning, comparative biology and taxonomic classification.</title>
        <authorList>
            <person name="Goeker M."/>
        </authorList>
    </citation>
    <scope>NUCLEOTIDE SEQUENCE [LARGE SCALE GENOMIC DNA]</scope>
    <source>
        <strain evidence="2 3">DSM 21458</strain>
    </source>
</reference>
<evidence type="ECO:0000313" key="3">
    <source>
        <dbReference type="Proteomes" id="UP000569951"/>
    </source>
</evidence>
<dbReference type="EMBL" id="JACHHG010000007">
    <property type="protein sequence ID" value="MBB6098709.1"/>
    <property type="molecule type" value="Genomic_DNA"/>
</dbReference>
<protein>
    <submittedName>
        <fullName evidence="2">Uncharacterized protein</fullName>
    </submittedName>
</protein>
<name>A0A841I2W1_9DEIO</name>
<evidence type="ECO:0000313" key="2">
    <source>
        <dbReference type="EMBL" id="MBB6098709.1"/>
    </source>
</evidence>
<keyword evidence="1" id="KW-0812">Transmembrane</keyword>
<evidence type="ECO:0000256" key="1">
    <source>
        <dbReference type="SAM" id="Phobius"/>
    </source>
</evidence>